<sequence length="75" mass="8713">MIDLTPQGIREVSEHFPHFSGDIATQTLLGMLYDGGSVGTEELVDLTYEEYSGLSPQEIRDLIKYLERRRYIYRE</sequence>
<name>A0A0F9AS38_9ZZZZ</name>
<reference evidence="1" key="1">
    <citation type="journal article" date="2015" name="Nature">
        <title>Complex archaea that bridge the gap between prokaryotes and eukaryotes.</title>
        <authorList>
            <person name="Spang A."/>
            <person name="Saw J.H."/>
            <person name="Jorgensen S.L."/>
            <person name="Zaremba-Niedzwiedzka K."/>
            <person name="Martijn J."/>
            <person name="Lind A.E."/>
            <person name="van Eijk R."/>
            <person name="Schleper C."/>
            <person name="Guy L."/>
            <person name="Ettema T.J."/>
        </authorList>
    </citation>
    <scope>NUCLEOTIDE SEQUENCE</scope>
</reference>
<dbReference type="EMBL" id="LAZR01053198">
    <property type="protein sequence ID" value="KKK81269.1"/>
    <property type="molecule type" value="Genomic_DNA"/>
</dbReference>
<dbReference type="AlphaFoldDB" id="A0A0F9AS38"/>
<protein>
    <submittedName>
        <fullName evidence="1">Uncharacterized protein</fullName>
    </submittedName>
</protein>
<accession>A0A0F9AS38</accession>
<gene>
    <name evidence="1" type="ORF">LCGC14_2815200</name>
</gene>
<comment type="caution">
    <text evidence="1">The sequence shown here is derived from an EMBL/GenBank/DDBJ whole genome shotgun (WGS) entry which is preliminary data.</text>
</comment>
<evidence type="ECO:0000313" key="1">
    <source>
        <dbReference type="EMBL" id="KKK81269.1"/>
    </source>
</evidence>
<proteinExistence type="predicted"/>
<organism evidence="1">
    <name type="scientific">marine sediment metagenome</name>
    <dbReference type="NCBI Taxonomy" id="412755"/>
    <lineage>
        <taxon>unclassified sequences</taxon>
        <taxon>metagenomes</taxon>
        <taxon>ecological metagenomes</taxon>
    </lineage>
</organism>